<dbReference type="HOGENOM" id="CLU_102187_0_0_9"/>
<feature type="coiled-coil region" evidence="1">
    <location>
        <begin position="114"/>
        <end position="141"/>
    </location>
</feature>
<evidence type="ECO:0000313" key="4">
    <source>
        <dbReference type="Proteomes" id="UP000005926"/>
    </source>
</evidence>
<dbReference type="AlphaFoldDB" id="C8NFC2"/>
<evidence type="ECO:0008006" key="5">
    <source>
        <dbReference type="Google" id="ProtNLM"/>
    </source>
</evidence>
<protein>
    <recommendedName>
        <fullName evidence="5">Lipoprotein</fullName>
    </recommendedName>
</protein>
<dbReference type="eggNOG" id="ENOG5033SHW">
    <property type="taxonomic scope" value="Bacteria"/>
</dbReference>
<feature type="chain" id="PRO_5002988792" description="Lipoprotein" evidence="2">
    <location>
        <begin position="28"/>
        <end position="228"/>
    </location>
</feature>
<comment type="caution">
    <text evidence="3">The sequence shown here is derived from an EMBL/GenBank/DDBJ whole genome shotgun (WGS) entry which is preliminary data.</text>
</comment>
<accession>C8NFC2</accession>
<keyword evidence="1" id="KW-0175">Coiled coil</keyword>
<dbReference type="EMBL" id="ACKZ01000013">
    <property type="protein sequence ID" value="EEW37651.1"/>
    <property type="molecule type" value="Genomic_DNA"/>
</dbReference>
<keyword evidence="2" id="KW-0732">Signal</keyword>
<name>C8NFC2_9LACT</name>
<dbReference type="RefSeq" id="WP_005605839.1">
    <property type="nucleotide sequence ID" value="NZ_CP102283.1"/>
</dbReference>
<evidence type="ECO:0000313" key="3">
    <source>
        <dbReference type="EMBL" id="EEW37651.1"/>
    </source>
</evidence>
<organism evidence="3 4">
    <name type="scientific">Granulicatella adiacens ATCC 49175</name>
    <dbReference type="NCBI Taxonomy" id="638301"/>
    <lineage>
        <taxon>Bacteria</taxon>
        <taxon>Bacillati</taxon>
        <taxon>Bacillota</taxon>
        <taxon>Bacilli</taxon>
        <taxon>Lactobacillales</taxon>
        <taxon>Carnobacteriaceae</taxon>
        <taxon>Granulicatella</taxon>
    </lineage>
</organism>
<sequence>MMKMMKKISLWTMSLLTLLFVAGCAEQKPEQTTAETTTEAPEPVALEGEWQAIDFRDTIERTFLYTYKDAYTRLKVTEAFEDVSPTLTIEGTKVTLTYTADMNKYFEFFAEAHKDIAKDKAEAARVLAANAQKNIKKSEDLSGTYNDETYIYKGKQEGGVLDTNAKTIVFPDVPNLFGILPLYISSKEVPITYHYEVNGDILTMYAEKVFKENGIRLVYPMKFKKVQK</sequence>
<keyword evidence="4" id="KW-1185">Reference proteome</keyword>
<dbReference type="PROSITE" id="PS51257">
    <property type="entry name" value="PROKAR_LIPOPROTEIN"/>
    <property type="match status" value="1"/>
</dbReference>
<evidence type="ECO:0000256" key="2">
    <source>
        <dbReference type="SAM" id="SignalP"/>
    </source>
</evidence>
<evidence type="ECO:0000256" key="1">
    <source>
        <dbReference type="SAM" id="Coils"/>
    </source>
</evidence>
<reference evidence="3 4" key="1">
    <citation type="submission" date="2009-08" db="EMBL/GenBank/DDBJ databases">
        <authorList>
            <person name="Muzny D."/>
            <person name="Qin X."/>
            <person name="Deng J."/>
            <person name="Jiang H."/>
            <person name="Liu Y."/>
            <person name="Qu J."/>
            <person name="Song X.-Z."/>
            <person name="Zhang L."/>
            <person name="Thornton R."/>
            <person name="Coyle M."/>
            <person name="Francisco L."/>
            <person name="Jackson L."/>
            <person name="Javaid M."/>
            <person name="Korchina V."/>
            <person name="Kovar C."/>
            <person name="Mata R."/>
            <person name="Mathew T."/>
            <person name="Ngo R."/>
            <person name="Nguyen L."/>
            <person name="Nguyen N."/>
            <person name="Okwuonu G."/>
            <person name="Ongeri F."/>
            <person name="Pham C."/>
            <person name="Simmons D."/>
            <person name="Wilczek-Boney K."/>
            <person name="Hale W."/>
            <person name="Jakkamsetti A."/>
            <person name="Pham P."/>
            <person name="Ruth R."/>
            <person name="San Lucas F."/>
            <person name="Warren J."/>
            <person name="Zhang J."/>
            <person name="Zhao Z."/>
            <person name="Zhou C."/>
            <person name="Zhu D."/>
            <person name="Lee S."/>
            <person name="Bess C."/>
            <person name="Blankenburg K."/>
            <person name="Forbes L."/>
            <person name="Fu Q."/>
            <person name="Gubbala S."/>
            <person name="Hirani K."/>
            <person name="Jayaseelan J.C."/>
            <person name="Lara F."/>
            <person name="Munidasa M."/>
            <person name="Palculict T."/>
            <person name="Patil S."/>
            <person name="Pu L.-L."/>
            <person name="Saada N."/>
            <person name="Tang L."/>
            <person name="Weissenberger G."/>
            <person name="Zhu Y."/>
            <person name="Hemphill L."/>
            <person name="Shang Y."/>
            <person name="Youmans B."/>
            <person name="Ayvaz T."/>
            <person name="Ross M."/>
            <person name="Santibanez J."/>
            <person name="Aqrawi P."/>
            <person name="Gross S."/>
            <person name="Joshi V."/>
            <person name="Fowler G."/>
            <person name="Nazareth L."/>
            <person name="Reid J."/>
            <person name="Worley K."/>
            <person name="Petrosino J."/>
            <person name="Highlander S."/>
            <person name="Gibbs R."/>
        </authorList>
    </citation>
    <scope>NUCLEOTIDE SEQUENCE [LARGE SCALE GENOMIC DNA]</scope>
    <source>
        <strain evidence="3 4">ATCC 49175</strain>
    </source>
</reference>
<dbReference type="Proteomes" id="UP000005926">
    <property type="component" value="Unassembled WGS sequence"/>
</dbReference>
<dbReference type="STRING" id="638301.HMPREF0444_0617"/>
<proteinExistence type="predicted"/>
<gene>
    <name evidence="3" type="ORF">HMPREF0444_0617</name>
</gene>
<feature type="signal peptide" evidence="2">
    <location>
        <begin position="1"/>
        <end position="27"/>
    </location>
</feature>